<name>A0A8J2PWP0_9HEXA</name>
<proteinExistence type="predicted"/>
<feature type="domain" description="C2H2-type" evidence="9">
    <location>
        <begin position="786"/>
        <end position="808"/>
    </location>
</feature>
<feature type="domain" description="C2H2-type" evidence="9">
    <location>
        <begin position="337"/>
        <end position="361"/>
    </location>
</feature>
<keyword evidence="4" id="KW-0862">Zinc</keyword>
<evidence type="ECO:0000256" key="4">
    <source>
        <dbReference type="ARBA" id="ARBA00022833"/>
    </source>
</evidence>
<feature type="domain" description="C2H2-type" evidence="9">
    <location>
        <begin position="504"/>
        <end position="526"/>
    </location>
</feature>
<feature type="compositionally biased region" description="Polar residues" evidence="8">
    <location>
        <begin position="45"/>
        <end position="62"/>
    </location>
</feature>
<evidence type="ECO:0000313" key="11">
    <source>
        <dbReference type="Proteomes" id="UP000708208"/>
    </source>
</evidence>
<feature type="region of interest" description="Disordered" evidence="8">
    <location>
        <begin position="404"/>
        <end position="464"/>
    </location>
</feature>
<evidence type="ECO:0000256" key="5">
    <source>
        <dbReference type="ARBA" id="ARBA00023015"/>
    </source>
</evidence>
<dbReference type="OrthoDB" id="10014897at2759"/>
<feature type="domain" description="C2H2-type" evidence="9">
    <location>
        <begin position="474"/>
        <end position="501"/>
    </location>
</feature>
<feature type="compositionally biased region" description="Low complexity" evidence="8">
    <location>
        <begin position="244"/>
        <end position="256"/>
    </location>
</feature>
<dbReference type="InterPro" id="IPR003604">
    <property type="entry name" value="Matrin/U1-like-C_Znf_C2H2"/>
</dbReference>
<feature type="region of interest" description="Disordered" evidence="8">
    <location>
        <begin position="23"/>
        <end position="66"/>
    </location>
</feature>
<dbReference type="PROSITE" id="PS50157">
    <property type="entry name" value="ZINC_FINGER_C2H2_2"/>
    <property type="match status" value="15"/>
</dbReference>
<dbReference type="EMBL" id="CAJVCH010533515">
    <property type="protein sequence ID" value="CAG7824625.1"/>
    <property type="molecule type" value="Genomic_DNA"/>
</dbReference>
<feature type="region of interest" description="Disordered" evidence="8">
    <location>
        <begin position="215"/>
        <end position="267"/>
    </location>
</feature>
<keyword evidence="6" id="KW-0804">Transcription</keyword>
<feature type="region of interest" description="Disordered" evidence="8">
    <location>
        <begin position="976"/>
        <end position="1013"/>
    </location>
</feature>
<feature type="compositionally biased region" description="Low complexity" evidence="8">
    <location>
        <begin position="736"/>
        <end position="767"/>
    </location>
</feature>
<dbReference type="PANTHER" id="PTHR24379:SF121">
    <property type="entry name" value="C2H2-TYPE DOMAIN-CONTAINING PROTEIN"/>
    <property type="match status" value="1"/>
</dbReference>
<evidence type="ECO:0000259" key="9">
    <source>
        <dbReference type="PROSITE" id="PS50157"/>
    </source>
</evidence>
<feature type="domain" description="C2H2-type" evidence="9">
    <location>
        <begin position="79"/>
        <end position="106"/>
    </location>
</feature>
<feature type="compositionally biased region" description="Basic and acidic residues" evidence="8">
    <location>
        <begin position="1202"/>
        <end position="1211"/>
    </location>
</feature>
<feature type="compositionally biased region" description="Low complexity" evidence="8">
    <location>
        <begin position="681"/>
        <end position="707"/>
    </location>
</feature>
<keyword evidence="5" id="KW-0805">Transcription regulation</keyword>
<dbReference type="Proteomes" id="UP000708208">
    <property type="component" value="Unassembled WGS sequence"/>
</dbReference>
<dbReference type="PROSITE" id="PS00028">
    <property type="entry name" value="ZINC_FINGER_C2H2_1"/>
    <property type="match status" value="18"/>
</dbReference>
<evidence type="ECO:0000313" key="10">
    <source>
        <dbReference type="EMBL" id="CAG7824625.1"/>
    </source>
</evidence>
<feature type="compositionally biased region" description="Low complexity" evidence="8">
    <location>
        <begin position="429"/>
        <end position="441"/>
    </location>
</feature>
<feature type="domain" description="C2H2-type" evidence="9">
    <location>
        <begin position="107"/>
        <end position="134"/>
    </location>
</feature>
<feature type="compositionally biased region" description="Polar residues" evidence="8">
    <location>
        <begin position="992"/>
        <end position="1013"/>
    </location>
</feature>
<feature type="region of interest" description="Disordered" evidence="8">
    <location>
        <begin position="676"/>
        <end position="708"/>
    </location>
</feature>
<dbReference type="FunFam" id="3.30.160.60:FF:000032">
    <property type="entry name" value="Krueppel-like factor 4"/>
    <property type="match status" value="1"/>
</dbReference>
<feature type="domain" description="C2H2-type" evidence="9">
    <location>
        <begin position="1107"/>
        <end position="1134"/>
    </location>
</feature>
<keyword evidence="1" id="KW-0479">Metal-binding</keyword>
<feature type="domain" description="C2H2-type" evidence="9">
    <location>
        <begin position="1017"/>
        <end position="1044"/>
    </location>
</feature>
<feature type="domain" description="C2H2-type" evidence="9">
    <location>
        <begin position="712"/>
        <end position="735"/>
    </location>
</feature>
<organism evidence="10 11">
    <name type="scientific">Allacma fusca</name>
    <dbReference type="NCBI Taxonomy" id="39272"/>
    <lineage>
        <taxon>Eukaryota</taxon>
        <taxon>Metazoa</taxon>
        <taxon>Ecdysozoa</taxon>
        <taxon>Arthropoda</taxon>
        <taxon>Hexapoda</taxon>
        <taxon>Collembola</taxon>
        <taxon>Symphypleona</taxon>
        <taxon>Sminthuridae</taxon>
        <taxon>Allacma</taxon>
    </lineage>
</organism>
<keyword evidence="3 7" id="KW-0863">Zinc-finger</keyword>
<comment type="caution">
    <text evidence="10">The sequence shown here is derived from an EMBL/GenBank/DDBJ whole genome shotgun (WGS) entry which is preliminary data.</text>
</comment>
<dbReference type="Pfam" id="PF00096">
    <property type="entry name" value="zf-C2H2"/>
    <property type="match status" value="3"/>
</dbReference>
<dbReference type="GO" id="GO:0003676">
    <property type="term" value="F:nucleic acid binding"/>
    <property type="evidence" value="ECO:0007669"/>
    <property type="project" value="InterPro"/>
</dbReference>
<feature type="domain" description="C2H2-type" evidence="9">
    <location>
        <begin position="562"/>
        <end position="590"/>
    </location>
</feature>
<evidence type="ECO:0000256" key="7">
    <source>
        <dbReference type="PROSITE-ProRule" id="PRU00042"/>
    </source>
</evidence>
<evidence type="ECO:0000256" key="1">
    <source>
        <dbReference type="ARBA" id="ARBA00022723"/>
    </source>
</evidence>
<dbReference type="SMART" id="SM00355">
    <property type="entry name" value="ZnF_C2H2"/>
    <property type="match status" value="24"/>
</dbReference>
<feature type="compositionally biased region" description="Polar residues" evidence="8">
    <location>
        <begin position="25"/>
        <end position="38"/>
    </location>
</feature>
<dbReference type="GO" id="GO:0008270">
    <property type="term" value="F:zinc ion binding"/>
    <property type="evidence" value="ECO:0007669"/>
    <property type="project" value="UniProtKB-KW"/>
</dbReference>
<feature type="domain" description="C2H2-type" evidence="9">
    <location>
        <begin position="534"/>
        <end position="558"/>
    </location>
</feature>
<evidence type="ECO:0000256" key="2">
    <source>
        <dbReference type="ARBA" id="ARBA00022737"/>
    </source>
</evidence>
<sequence length="1262" mass="140948">MLFKGNSSKLELLIEKIQANKETTDTLGTEPSLSWNSETGDEDQISLSPSSCATPNSLTTEGNDPEVNFTIGPTESTPYACQFCEKAFPRLSYLKKHEQSHSDQMPFKCDFCQRLFKHKRSRDRHVKLHTGDKKYRCPHCESAFSRSDHLKIHMKTHDHQKPFQCVICNRGYNTAAALTSHMQNHKKESVDSSPSPGPFRCLQCTGTFPTGEELQAHVSHHHRPISSSTPEKNDSTGCKRRSTSPKTPSSSPSTRTRNPDLEHTSPRLMLPFPIPKLACIYCTKDSFTTMEALQLHVQAMHGPLLNGDLGEMSNHLSPIETPPGMSPPDCLSSVGHLACNFCTMKFSSLSSLHKHAMSVHSLSGYLQAKAKENSFCAQCAIAFPNSIAYVEHFLIFHANPRNRKQTQVCSPEPPQVKPTDLSKKNKVESGPSSLSGSLIIPAKKPKRDDEENVHGLSPGAPLPNNPVSLGPHSLLCNQCNAGFRDFESFRTHLKSHLEEVVHKFVCEECENEFATEDQLENHAMAHYLTTTTEYGCQSCLKLFGKPDELQKHLMDIHAHHLYRCSLCKEMFDSKVSIQVHFAVKHSNECKLFRCNSCTTIFRSEFEFQVHVKMAHLRKISPYRCLLCSASFVTELDLQFHLSTHQKQFRCKMCEEAFHVEFLLDKHMQTHHSAVINGEPDTASTHSNHASSNNTKSNKKGSTSSSSAKGKELKCDICDKSIGNESELTSHRKQVHHISTTASHSSSQTANSERSSSSTNLSKSGQKSGSHHSHNSSTTSNHHTLSLHCAYCNENCKSRSDLENHMKTHIVATGKHKCNICDEVCPTATLLAEHKLTHCKVVSGNTCTGCKLNITSEESFYVHMKQHCQGSGNTSYVNGNNGNNSASPLPVTCIVCRQTLITDIEIQMHARFHTKQCDNSSNSATSLSSMPLSSPPLQCRLCLRHEDKSSRLIVNGLTNGVQTYVCQECYGKSSLSLTTQPNSSPKRYIKSLDSPSEDTTGKRCTTGSGSTPATRRSYQCIKCQMSFASEDEIQSHVATHLMNEGSNHECHLCSHVYFDSPLKLQCHLIEHTFEGCSAFTCYMCSTTWTTAKKLQEHMVEHGLHSRPYDCTQCHLKFFFRAELENHIFSHEDIKKAIIETSSYSNADLHKTTSLLNLSHDIEHKSRMLPTSNTHSSNSGSSSQRPKKFFYRSDDSDEEMESMTIKKETRNDFEQTNSSSAHCDGMASFSTSEESLDEKPKLTLKLHHDGDGRITDDRESVNVL</sequence>
<evidence type="ECO:0000256" key="3">
    <source>
        <dbReference type="ARBA" id="ARBA00022771"/>
    </source>
</evidence>
<reference evidence="10" key="1">
    <citation type="submission" date="2021-06" db="EMBL/GenBank/DDBJ databases">
        <authorList>
            <person name="Hodson N. C."/>
            <person name="Mongue J. A."/>
            <person name="Jaron S. K."/>
        </authorList>
    </citation>
    <scope>NUCLEOTIDE SEQUENCE</scope>
</reference>
<gene>
    <name evidence="10" type="ORF">AFUS01_LOCUS34774</name>
</gene>
<dbReference type="PANTHER" id="PTHR24379">
    <property type="entry name" value="KRAB AND ZINC FINGER DOMAIN-CONTAINING"/>
    <property type="match status" value="1"/>
</dbReference>
<evidence type="ECO:0000256" key="6">
    <source>
        <dbReference type="ARBA" id="ARBA00023163"/>
    </source>
</evidence>
<keyword evidence="2" id="KW-0677">Repeat</keyword>
<dbReference type="InterPro" id="IPR013087">
    <property type="entry name" value="Znf_C2H2_type"/>
</dbReference>
<accession>A0A8J2PWP0</accession>
<feature type="region of interest" description="Disordered" evidence="8">
    <location>
        <begin position="727"/>
        <end position="780"/>
    </location>
</feature>
<feature type="domain" description="C2H2-type" evidence="9">
    <location>
        <begin position="648"/>
        <end position="670"/>
    </location>
</feature>
<feature type="region of interest" description="Disordered" evidence="8">
    <location>
        <begin position="1166"/>
        <end position="1239"/>
    </location>
</feature>
<dbReference type="SMART" id="SM00451">
    <property type="entry name" value="ZnF_U1"/>
    <property type="match status" value="4"/>
</dbReference>
<feature type="domain" description="C2H2-type" evidence="9">
    <location>
        <begin position="622"/>
        <end position="649"/>
    </location>
</feature>
<feature type="domain" description="C2H2-type" evidence="9">
    <location>
        <begin position="135"/>
        <end position="162"/>
    </location>
</feature>
<evidence type="ECO:0000256" key="8">
    <source>
        <dbReference type="SAM" id="MobiDB-lite"/>
    </source>
</evidence>
<dbReference type="AlphaFoldDB" id="A0A8J2PWP0"/>
<feature type="domain" description="C2H2-type" evidence="9">
    <location>
        <begin position="163"/>
        <end position="190"/>
    </location>
</feature>
<keyword evidence="11" id="KW-1185">Reference proteome</keyword>
<protein>
    <recommendedName>
        <fullName evidence="9">C2H2-type domain-containing protein</fullName>
    </recommendedName>
</protein>
<feature type="compositionally biased region" description="Low complexity" evidence="8">
    <location>
        <begin position="1169"/>
        <end position="1181"/>
    </location>
</feature>